<feature type="compositionally biased region" description="Polar residues" evidence="15">
    <location>
        <begin position="1"/>
        <end position="15"/>
    </location>
</feature>
<keyword evidence="19" id="KW-1185">Reference proteome</keyword>
<keyword evidence="11" id="KW-0511">Multifunctional enzyme</keyword>
<dbReference type="EMBL" id="CP089291">
    <property type="protein sequence ID" value="UOF92700.1"/>
    <property type="molecule type" value="Genomic_DNA"/>
</dbReference>
<dbReference type="InterPro" id="IPR003961">
    <property type="entry name" value="FN3_dom"/>
</dbReference>
<keyword evidence="8" id="KW-0133">Cell shape</keyword>
<dbReference type="RefSeq" id="WP_347439370.1">
    <property type="nucleotide sequence ID" value="NZ_CP089291.1"/>
</dbReference>
<dbReference type="Pfam" id="PF00912">
    <property type="entry name" value="Transgly"/>
    <property type="match status" value="1"/>
</dbReference>
<name>A0ABY4CXS5_9BACL</name>
<dbReference type="PANTHER" id="PTHR32282">
    <property type="entry name" value="BINDING PROTEIN TRANSPEPTIDASE, PUTATIVE-RELATED"/>
    <property type="match status" value="1"/>
</dbReference>
<dbReference type="InterPro" id="IPR001460">
    <property type="entry name" value="PCN-bd_Tpept"/>
</dbReference>
<organism evidence="18 19">
    <name type="scientific">Fodinisporobacter ferrooxydans</name>
    <dbReference type="NCBI Taxonomy" id="2901836"/>
    <lineage>
        <taxon>Bacteria</taxon>
        <taxon>Bacillati</taxon>
        <taxon>Bacillota</taxon>
        <taxon>Bacilli</taxon>
        <taxon>Bacillales</taxon>
        <taxon>Alicyclobacillaceae</taxon>
        <taxon>Fodinisporobacter</taxon>
    </lineage>
</organism>
<evidence type="ECO:0000313" key="18">
    <source>
        <dbReference type="EMBL" id="UOF92700.1"/>
    </source>
</evidence>
<keyword evidence="10 16" id="KW-0472">Membrane</keyword>
<accession>A0ABY4CXS5</accession>
<evidence type="ECO:0000256" key="16">
    <source>
        <dbReference type="SAM" id="Phobius"/>
    </source>
</evidence>
<feature type="region of interest" description="Disordered" evidence="15">
    <location>
        <begin position="980"/>
        <end position="1009"/>
    </location>
</feature>
<dbReference type="InterPro" id="IPR036116">
    <property type="entry name" value="FN3_sf"/>
</dbReference>
<dbReference type="Gene3D" id="2.60.40.10">
    <property type="entry name" value="Immunoglobulins"/>
    <property type="match status" value="3"/>
</dbReference>
<feature type="compositionally biased region" description="Low complexity" evidence="15">
    <location>
        <begin position="985"/>
        <end position="1008"/>
    </location>
</feature>
<feature type="domain" description="Fibronectin type-III" evidence="17">
    <location>
        <begin position="802"/>
        <end position="892"/>
    </location>
</feature>
<keyword evidence="5" id="KW-0328">Glycosyltransferase</keyword>
<keyword evidence="16" id="KW-1133">Transmembrane helix</keyword>
<evidence type="ECO:0000256" key="11">
    <source>
        <dbReference type="ARBA" id="ARBA00023268"/>
    </source>
</evidence>
<dbReference type="InterPro" id="IPR050396">
    <property type="entry name" value="Glycosyltr_51/Transpeptidase"/>
</dbReference>
<keyword evidence="16" id="KW-0812">Transmembrane</keyword>
<keyword evidence="12" id="KW-0961">Cell wall biogenesis/degradation</keyword>
<keyword evidence="7" id="KW-0378">Hydrolase</keyword>
<dbReference type="Pfam" id="PF00905">
    <property type="entry name" value="Transpeptidase"/>
    <property type="match status" value="1"/>
</dbReference>
<dbReference type="InterPro" id="IPR012338">
    <property type="entry name" value="Beta-lactam/transpept-like"/>
</dbReference>
<keyword evidence="9" id="KW-0573">Peptidoglycan synthesis</keyword>
<evidence type="ECO:0000256" key="9">
    <source>
        <dbReference type="ARBA" id="ARBA00022984"/>
    </source>
</evidence>
<evidence type="ECO:0000256" key="1">
    <source>
        <dbReference type="ARBA" id="ARBA00004236"/>
    </source>
</evidence>
<evidence type="ECO:0000256" key="8">
    <source>
        <dbReference type="ARBA" id="ARBA00022960"/>
    </source>
</evidence>
<dbReference type="InterPro" id="IPR001264">
    <property type="entry name" value="Glyco_trans_51"/>
</dbReference>
<evidence type="ECO:0000256" key="3">
    <source>
        <dbReference type="ARBA" id="ARBA00022645"/>
    </source>
</evidence>
<feature type="region of interest" description="Disordered" evidence="15">
    <location>
        <begin position="1"/>
        <end position="29"/>
    </location>
</feature>
<evidence type="ECO:0000256" key="15">
    <source>
        <dbReference type="SAM" id="MobiDB-lite"/>
    </source>
</evidence>
<evidence type="ECO:0000256" key="7">
    <source>
        <dbReference type="ARBA" id="ARBA00022801"/>
    </source>
</evidence>
<evidence type="ECO:0000256" key="10">
    <source>
        <dbReference type="ARBA" id="ARBA00023136"/>
    </source>
</evidence>
<dbReference type="SUPFAM" id="SSF56601">
    <property type="entry name" value="beta-lactamase/transpeptidase-like"/>
    <property type="match status" value="1"/>
</dbReference>
<feature type="transmembrane region" description="Helical" evidence="16">
    <location>
        <begin position="34"/>
        <end position="58"/>
    </location>
</feature>
<evidence type="ECO:0000256" key="13">
    <source>
        <dbReference type="ARBA" id="ARBA00034000"/>
    </source>
</evidence>
<dbReference type="Pfam" id="PF00041">
    <property type="entry name" value="fn3"/>
    <property type="match status" value="1"/>
</dbReference>
<dbReference type="PANTHER" id="PTHR32282:SF11">
    <property type="entry name" value="PENICILLIN-BINDING PROTEIN 1B"/>
    <property type="match status" value="1"/>
</dbReference>
<dbReference type="PROSITE" id="PS50853">
    <property type="entry name" value="FN3"/>
    <property type="match status" value="3"/>
</dbReference>
<dbReference type="SMART" id="SM00060">
    <property type="entry name" value="FN3"/>
    <property type="match status" value="3"/>
</dbReference>
<dbReference type="SUPFAM" id="SSF49265">
    <property type="entry name" value="Fibronectin type III"/>
    <property type="match status" value="2"/>
</dbReference>
<comment type="catalytic activity">
    <reaction evidence="14">
        <text>[GlcNAc-(1-&gt;4)-Mur2Ac(oyl-L-Ala-gamma-D-Glu-L-Lys-D-Ala-D-Ala)](n)-di-trans,octa-cis-undecaprenyl diphosphate + beta-D-GlcNAc-(1-&gt;4)-Mur2Ac(oyl-L-Ala-gamma-D-Glu-L-Lys-D-Ala-D-Ala)-di-trans,octa-cis-undecaprenyl diphosphate = [GlcNAc-(1-&gt;4)-Mur2Ac(oyl-L-Ala-gamma-D-Glu-L-Lys-D-Ala-D-Ala)](n+1)-di-trans,octa-cis-undecaprenyl diphosphate + di-trans,octa-cis-undecaprenyl diphosphate + H(+)</text>
        <dbReference type="Rhea" id="RHEA:23708"/>
        <dbReference type="Rhea" id="RHEA-COMP:9602"/>
        <dbReference type="Rhea" id="RHEA-COMP:9603"/>
        <dbReference type="ChEBI" id="CHEBI:15378"/>
        <dbReference type="ChEBI" id="CHEBI:58405"/>
        <dbReference type="ChEBI" id="CHEBI:60033"/>
        <dbReference type="ChEBI" id="CHEBI:78435"/>
        <dbReference type="EC" id="2.4.99.28"/>
    </reaction>
</comment>
<comment type="catalytic activity">
    <reaction evidence="13">
        <text>Preferential cleavage: (Ac)2-L-Lys-D-Ala-|-D-Ala. Also transpeptidation of peptidyl-alanyl moieties that are N-acyl substituents of D-alanine.</text>
        <dbReference type="EC" id="3.4.16.4"/>
    </reaction>
</comment>
<sequence length="1098" mass="119322">MSKHQTQSNSATPGNPVTKDKKNRKQPQSKLRKFLKISMITAIVLFVLAGGAGAGYVAKIIRTTPKFNIHSFTDLSASSIMYDRNGSVIGTMDQEGNRELIKSVKDVSPYLKNAFIAGEDKDFYHHIGINPLALARAAFQDLIGHKIMSGASTITQQTVKLVMFPLQQQTIQRKIQEVVLALQLEREMTKDEILTTYMNWIYFGQSSSLTNLYGVKSASKAIFDVTPDHLNLAQAAFLAAIPNNPSYYSPFLHPDHTIERQHYILDQMLADGLITKADYSAAMNFDVKASMKHSKQVAAMKDPFVFEHAVSDVVDILKQKEHLDTTDQARQLLDRGGFKIYTTIDGKLQQDVDQVFNNDKNFWPPISYSYKDAQGKTQELKNVLEQAGATLIDNKTGEILAMGGGRDFQHDQNDHTVLPRQPGSSIKPLGDYGPAINEKVLSPASVIDDVPMQWSDPNSPNGKYFPMNWDHKFHGLLTAREALVQSYNIPAIKVLQKITPQVGMGYVEKMGITTLTKSDKENLSSAIGGLSQGLEVQQETGAYTTFPNNGVWHKPYMITKIVDLNGHTIYENKPETREIFSPQASWLTTNMMQDVVKRGTASIVGNHFPGKPIAGKTGTTDDDKDAWFVGFTPKFSLGIWVGYDIPHTLTNPAVGMYEGHRPLNLWNDIMDKVFAQYPNQGTFKRPDGLVQMEVSNKSGLLPTALVKETHSVTTDWFIKGTEPTKPDDVLVQAKYVKVAGKYYLPTDQTPAQEIKTGIFIKRKVPYVLPDNNPAYLPQDSLPELPTQPDPRGGNILSTAANVPDGLHVDKSGDHQVALSWAAVNQADGYILMRSQSPTGPFQMIGPKEIKDTTYTDSDVQQGKTYYYQISSVDASGTSSDPSKPIQVTIGAASSASNGSAGDTGSGSSSLSAPSNLEVTPAGAGFSLSWSNVSGATSYVIYRAADAIGPFSSIGSVQGTTFTDGSANANLKYYYQVTAKNDSGESGPSTTVAASTSASSQTTTNTSAANLVPPANIQAKNLHNGSSVTISWSSNGAAHYLIERSLDNKGWGKVAETSASPYTDTGLTSGTTYYYRVSAIDSAGNVSDPGNPVSVVPGP</sequence>
<protein>
    <submittedName>
        <fullName evidence="18">Transglycosylase domain-containing protein</fullName>
    </submittedName>
</protein>
<feature type="region of interest" description="Disordered" evidence="15">
    <location>
        <begin position="890"/>
        <end position="913"/>
    </location>
</feature>
<evidence type="ECO:0000256" key="12">
    <source>
        <dbReference type="ARBA" id="ARBA00023316"/>
    </source>
</evidence>
<dbReference type="Gene3D" id="3.40.710.10">
    <property type="entry name" value="DD-peptidase/beta-lactamase superfamily"/>
    <property type="match status" value="1"/>
</dbReference>
<feature type="domain" description="Fibronectin type-III" evidence="17">
    <location>
        <begin position="1012"/>
        <end position="1098"/>
    </location>
</feature>
<gene>
    <name evidence="18" type="ORF">LSG31_11350</name>
</gene>
<keyword evidence="6" id="KW-0808">Transferase</keyword>
<keyword evidence="4" id="KW-0645">Protease</keyword>
<dbReference type="CDD" id="cd00063">
    <property type="entry name" value="FN3"/>
    <property type="match status" value="3"/>
</dbReference>
<reference evidence="18" key="1">
    <citation type="submission" date="2021-12" db="EMBL/GenBank/DDBJ databases">
        <title>Alicyclobacillaceae gen. nov., sp. nov., isolated from chalcocite enrichment system.</title>
        <authorList>
            <person name="Jiang Z."/>
        </authorList>
    </citation>
    <scope>NUCLEOTIDE SEQUENCE</scope>
    <source>
        <strain evidence="18">MYW30-H2</strain>
    </source>
</reference>
<proteinExistence type="predicted"/>
<evidence type="ECO:0000256" key="5">
    <source>
        <dbReference type="ARBA" id="ARBA00022676"/>
    </source>
</evidence>
<keyword evidence="2" id="KW-1003">Cell membrane</keyword>
<feature type="domain" description="Fibronectin type-III" evidence="17">
    <location>
        <begin position="912"/>
        <end position="998"/>
    </location>
</feature>
<evidence type="ECO:0000256" key="14">
    <source>
        <dbReference type="ARBA" id="ARBA00049902"/>
    </source>
</evidence>
<dbReference type="InterPro" id="IPR013783">
    <property type="entry name" value="Ig-like_fold"/>
</dbReference>
<dbReference type="InterPro" id="IPR036950">
    <property type="entry name" value="PBP_transglycosylase"/>
</dbReference>
<evidence type="ECO:0000313" key="19">
    <source>
        <dbReference type="Proteomes" id="UP000830167"/>
    </source>
</evidence>
<evidence type="ECO:0000256" key="2">
    <source>
        <dbReference type="ARBA" id="ARBA00022475"/>
    </source>
</evidence>
<evidence type="ECO:0000259" key="17">
    <source>
        <dbReference type="PROSITE" id="PS50853"/>
    </source>
</evidence>
<dbReference type="Proteomes" id="UP000830167">
    <property type="component" value="Chromosome"/>
</dbReference>
<comment type="subcellular location">
    <subcellularLocation>
        <location evidence="1">Cell membrane</location>
    </subcellularLocation>
</comment>
<evidence type="ECO:0000256" key="4">
    <source>
        <dbReference type="ARBA" id="ARBA00022670"/>
    </source>
</evidence>
<keyword evidence="3" id="KW-0121">Carboxypeptidase</keyword>
<dbReference type="SUPFAM" id="SSF53955">
    <property type="entry name" value="Lysozyme-like"/>
    <property type="match status" value="1"/>
</dbReference>
<dbReference type="Gene3D" id="1.10.3810.10">
    <property type="entry name" value="Biosynthetic peptidoglycan transglycosylase-like"/>
    <property type="match status" value="1"/>
</dbReference>
<dbReference type="InterPro" id="IPR023346">
    <property type="entry name" value="Lysozyme-like_dom_sf"/>
</dbReference>
<evidence type="ECO:0000256" key="6">
    <source>
        <dbReference type="ARBA" id="ARBA00022679"/>
    </source>
</evidence>